<dbReference type="EMBL" id="FWDO01000002">
    <property type="protein sequence ID" value="SLM17351.1"/>
    <property type="molecule type" value="Genomic_DNA"/>
</dbReference>
<proteinExistence type="predicted"/>
<organism evidence="2">
    <name type="scientific">uncultured spirochete</name>
    <dbReference type="NCBI Taxonomy" id="156406"/>
    <lineage>
        <taxon>Bacteria</taxon>
        <taxon>Pseudomonadati</taxon>
        <taxon>Spirochaetota</taxon>
        <taxon>Spirochaetia</taxon>
        <taxon>Spirochaetales</taxon>
        <taxon>environmental samples</taxon>
    </lineage>
</organism>
<name>A0A3P3XM29_9SPIR</name>
<reference evidence="2" key="1">
    <citation type="submission" date="2017-02" db="EMBL/GenBank/DDBJ databases">
        <authorList>
            <person name="Regsiter A."/>
            <person name="William W."/>
        </authorList>
    </citation>
    <scope>NUCLEOTIDE SEQUENCE</scope>
    <source>
        <strain evidence="2">BdmA 4</strain>
    </source>
</reference>
<dbReference type="InterPro" id="IPR029060">
    <property type="entry name" value="PIN-like_dom_sf"/>
</dbReference>
<dbReference type="SUPFAM" id="SSF88723">
    <property type="entry name" value="PIN domain-like"/>
    <property type="match status" value="1"/>
</dbReference>
<dbReference type="AlphaFoldDB" id="A0A3P3XM29"/>
<accession>A0A3P3XM29</accession>
<gene>
    <name evidence="2" type="ORF">SPIRO4BDMA_20005</name>
</gene>
<dbReference type="InterPro" id="IPR002716">
    <property type="entry name" value="PIN_dom"/>
</dbReference>
<feature type="domain" description="PIN" evidence="1">
    <location>
        <begin position="5"/>
        <end position="118"/>
    </location>
</feature>
<evidence type="ECO:0000259" key="1">
    <source>
        <dbReference type="Pfam" id="PF13470"/>
    </source>
</evidence>
<dbReference type="Gene3D" id="3.40.50.1010">
    <property type="entry name" value="5'-nuclease"/>
    <property type="match status" value="1"/>
</dbReference>
<evidence type="ECO:0000313" key="2">
    <source>
        <dbReference type="EMBL" id="SLM17351.1"/>
    </source>
</evidence>
<dbReference type="Pfam" id="PF13470">
    <property type="entry name" value="PIN_3"/>
    <property type="match status" value="1"/>
</dbReference>
<protein>
    <recommendedName>
        <fullName evidence="1">PIN domain-containing protein</fullName>
    </recommendedName>
</protein>
<sequence>MNNTLFIDADVILDLLCKREPFYVFAAEVFTLGDKGKLHLATTSLVYANVFYILRKVLGIEKAKELLRKLRLIVHVIPIDEKMVDLALNSSFSDFEDGLQYFTARENDIGIILTRNIKDYKEKELLIQTPEEFLKTLPIKNKA</sequence>